<protein>
    <submittedName>
        <fullName evidence="1">Uncharacterized protein</fullName>
    </submittedName>
</protein>
<keyword evidence="2" id="KW-1185">Reference proteome</keyword>
<evidence type="ECO:0000313" key="1">
    <source>
        <dbReference type="EMBL" id="CCH41396.1"/>
    </source>
</evidence>
<dbReference type="InParanoid" id="K0KEP4"/>
<sequence length="129" mass="14661">MSLSNQRTHEGVKRLDPFNMWNKRTLLLSRSKTVEEEEKVIKEHANHLQRCVILENKTFVTKQTVETLLGDLVDLMGSNSVCNDFECSLLLSGLLDYGNGFENPERPSSEDLGILKPTFILINKPKSNI</sequence>
<proteinExistence type="predicted"/>
<dbReference type="HOGENOM" id="CLU_1950492_0_0_1"/>
<accession>K0KEP4</accession>
<organism evidence="1 2">
    <name type="scientific">Wickerhamomyces ciferrii (strain ATCC 14091 / BCRC 22168 / CBS 111 / JCM 3599 / NBRC 0793 / NRRL Y-1031 F-60-10)</name>
    <name type="common">Yeast</name>
    <name type="synonym">Pichia ciferrii</name>
    <dbReference type="NCBI Taxonomy" id="1206466"/>
    <lineage>
        <taxon>Eukaryota</taxon>
        <taxon>Fungi</taxon>
        <taxon>Dikarya</taxon>
        <taxon>Ascomycota</taxon>
        <taxon>Saccharomycotina</taxon>
        <taxon>Saccharomycetes</taxon>
        <taxon>Phaffomycetales</taxon>
        <taxon>Wickerhamomycetaceae</taxon>
        <taxon>Wickerhamomyces</taxon>
    </lineage>
</organism>
<dbReference type="Proteomes" id="UP000009328">
    <property type="component" value="Unassembled WGS sequence"/>
</dbReference>
<dbReference type="EMBL" id="CAIF01000020">
    <property type="protein sequence ID" value="CCH41396.1"/>
    <property type="molecule type" value="Genomic_DNA"/>
</dbReference>
<reference evidence="1 2" key="1">
    <citation type="journal article" date="2012" name="Eukaryot. Cell">
        <title>Draft genome sequence of Wickerhamomyces ciferrii NRRL Y-1031 F-60-10.</title>
        <authorList>
            <person name="Schneider J."/>
            <person name="Andrea H."/>
            <person name="Blom J."/>
            <person name="Jaenicke S."/>
            <person name="Ruckert C."/>
            <person name="Schorsch C."/>
            <person name="Szczepanowski R."/>
            <person name="Farwick M."/>
            <person name="Goesmann A."/>
            <person name="Puhler A."/>
            <person name="Schaffer S."/>
            <person name="Tauch A."/>
            <person name="Kohler T."/>
            <person name="Brinkrolf K."/>
        </authorList>
    </citation>
    <scope>NUCLEOTIDE SEQUENCE [LARGE SCALE GENOMIC DNA]</scope>
    <source>
        <strain evidence="2">ATCC 14091 / BCRC 22168 / CBS 111 / JCM 3599 / NBRC 0793 / NRRL Y-1031 F-60-10</strain>
    </source>
</reference>
<dbReference type="AlphaFoldDB" id="K0KEP4"/>
<gene>
    <name evidence="1" type="ORF">BN7_937</name>
</gene>
<name>K0KEP4_WICCF</name>
<evidence type="ECO:0000313" key="2">
    <source>
        <dbReference type="Proteomes" id="UP000009328"/>
    </source>
</evidence>
<comment type="caution">
    <text evidence="1">The sequence shown here is derived from an EMBL/GenBank/DDBJ whole genome shotgun (WGS) entry which is preliminary data.</text>
</comment>